<feature type="transmembrane region" description="Helical" evidence="7">
    <location>
        <begin position="645"/>
        <end position="669"/>
    </location>
</feature>
<organism evidence="11 12">
    <name type="scientific">Eeniella nana</name>
    <name type="common">Yeast</name>
    <name type="synonym">Brettanomyces nanus</name>
    <dbReference type="NCBI Taxonomy" id="13502"/>
    <lineage>
        <taxon>Eukaryota</taxon>
        <taxon>Fungi</taxon>
        <taxon>Dikarya</taxon>
        <taxon>Ascomycota</taxon>
        <taxon>Saccharomycotina</taxon>
        <taxon>Pichiomycetes</taxon>
        <taxon>Pichiales</taxon>
        <taxon>Pichiaceae</taxon>
        <taxon>Brettanomyces</taxon>
    </lineage>
</organism>
<feature type="domain" description="CSC1/OSCA1-like 7TM region" evidence="8">
    <location>
        <begin position="427"/>
        <end position="704"/>
    </location>
</feature>
<dbReference type="Pfam" id="PF02714">
    <property type="entry name" value="RSN1_7TM"/>
    <property type="match status" value="1"/>
</dbReference>
<feature type="domain" description="CSC1/OSCA1-like N-terminal transmembrane" evidence="9">
    <location>
        <begin position="35"/>
        <end position="200"/>
    </location>
</feature>
<feature type="transmembrane region" description="Helical" evidence="7">
    <location>
        <begin position="689"/>
        <end position="706"/>
    </location>
</feature>
<evidence type="ECO:0000256" key="6">
    <source>
        <dbReference type="ARBA" id="ARBA00023136"/>
    </source>
</evidence>
<protein>
    <submittedName>
        <fullName evidence="11">Uncharacterized protein</fullName>
    </submittedName>
</protein>
<dbReference type="GO" id="GO:0005227">
    <property type="term" value="F:calcium-activated cation channel activity"/>
    <property type="evidence" value="ECO:0007669"/>
    <property type="project" value="InterPro"/>
</dbReference>
<feature type="transmembrane region" description="Helical" evidence="7">
    <location>
        <begin position="181"/>
        <end position="199"/>
    </location>
</feature>
<evidence type="ECO:0000259" key="9">
    <source>
        <dbReference type="Pfam" id="PF13967"/>
    </source>
</evidence>
<feature type="transmembrane region" description="Helical" evidence="7">
    <location>
        <begin position="522"/>
        <end position="547"/>
    </location>
</feature>
<evidence type="ECO:0000256" key="4">
    <source>
        <dbReference type="ARBA" id="ARBA00022692"/>
    </source>
</evidence>
<evidence type="ECO:0000256" key="7">
    <source>
        <dbReference type="SAM" id="Phobius"/>
    </source>
</evidence>
<dbReference type="Proteomes" id="UP000662931">
    <property type="component" value="Chromosome 2"/>
</dbReference>
<dbReference type="EMBL" id="CP064813">
    <property type="protein sequence ID" value="QPG75196.1"/>
    <property type="molecule type" value="Genomic_DNA"/>
</dbReference>
<evidence type="ECO:0000259" key="10">
    <source>
        <dbReference type="Pfam" id="PF14703"/>
    </source>
</evidence>
<dbReference type="KEGG" id="bnn:FOA43_002546"/>
<reference evidence="11" key="1">
    <citation type="submission" date="2020-10" db="EMBL/GenBank/DDBJ databases">
        <authorList>
            <person name="Roach M.J.R."/>
        </authorList>
    </citation>
    <scope>NUCLEOTIDE SEQUENCE</scope>
    <source>
        <strain evidence="11">CBS 1945</strain>
    </source>
</reference>
<evidence type="ECO:0000256" key="2">
    <source>
        <dbReference type="ARBA" id="ARBA00007779"/>
    </source>
</evidence>
<feature type="transmembrane region" description="Helical" evidence="7">
    <location>
        <begin position="103"/>
        <end position="127"/>
    </location>
</feature>
<sequence>MSSNSILKKNLTFLDFLNTTQSGTAHSSVGLSLESFLSSLVFSIIYCLLQILVFTYLRKKYKDFYDPFHKISSGMFTSNFEWLKLLGSLDIESFRLYGLEAYFFLRFLYVLLFLFLTITCVTIPILVPINFLCGANEHERTFISEPDDPSATTNEDVMQGASKGLDLISTSNISPRHTDKYIFQFLLTILIVTWFHIILNSEIEKCIGEKNLELVKTARDPRQKHKLTVIHVDNIPSRQFKTIGDLRHFLGKVPGGTVTNIWNIYDYRHLDSLVNKFKRQRTQLEEFELEVIKRANNAATGSKHALLDKPIILSKDPEWSISIPGLCDRVDTFEYLTDSLNRTRKMIQEIQRSIFSLEKDKGEQLPCGCKVFVRFSNAHTASIMHQMLLSEEMEVMNCILFLTDPHDIIWDNLMNKNQTKVALKIKEALIFMIYILLILCWVVPVAMVGSISQLPYLTALIPTISWLNKLPNFIKGFIAGILPTVILTFLTGFAMQAFQFLSYRINQLTGANNEIHLQQWIFIFLYFHLFIVITISSGFIVVLENIIYNPTSVPSLIAKDLPKASNFFFSFFIYKGLNLFGNTLLQFYRFTTEVLVYPRIYDKTPRQLRQRKQKCQTFKPCWGLMYPTFSVYGSIGLVYSVISPLVLLFCCINFLMDLFTYKYLLVYVFDKENHSETYGKLYPMAWRQLYAGIYSLEIFVMGLLFVVTDENGNNTCLVLGALLIVIICLTIWAHMSVNNKYNRGINSIPYNILKEMGRIDGRPTSSLASPTGMAVRKQFLHPCFSFDPSQESIWLPNDPMKVCESERTHLEACGFKVLLRGCTLDTKGLLNLD</sequence>
<feature type="transmembrane region" description="Helical" evidence="7">
    <location>
        <begin position="428"/>
        <end position="456"/>
    </location>
</feature>
<evidence type="ECO:0000259" key="8">
    <source>
        <dbReference type="Pfam" id="PF02714"/>
    </source>
</evidence>
<dbReference type="Pfam" id="PF14703">
    <property type="entry name" value="PHM7_cyt"/>
    <property type="match status" value="1"/>
</dbReference>
<feature type="transmembrane region" description="Helical" evidence="7">
    <location>
        <begin position="621"/>
        <end position="639"/>
    </location>
</feature>
<evidence type="ECO:0000313" key="11">
    <source>
        <dbReference type="EMBL" id="QPG75196.1"/>
    </source>
</evidence>
<evidence type="ECO:0000256" key="5">
    <source>
        <dbReference type="ARBA" id="ARBA00022989"/>
    </source>
</evidence>
<comment type="similarity">
    <text evidence="2">Belongs to the CSC1 (TC 1.A.17) family.</text>
</comment>
<keyword evidence="12" id="KW-1185">Reference proteome</keyword>
<dbReference type="AlphaFoldDB" id="A0A875S1E4"/>
<feature type="transmembrane region" description="Helical" evidence="7">
    <location>
        <begin position="567"/>
        <end position="585"/>
    </location>
</feature>
<accession>A0A875S1E4</accession>
<keyword evidence="3" id="KW-0813">Transport</keyword>
<proteinExistence type="inferred from homology"/>
<dbReference type="Pfam" id="PF13967">
    <property type="entry name" value="RSN1_TM"/>
    <property type="match status" value="1"/>
</dbReference>
<name>A0A875S1E4_EENNA</name>
<dbReference type="PANTHER" id="PTHR13018">
    <property type="entry name" value="PROBABLE MEMBRANE PROTEIN DUF221-RELATED"/>
    <property type="match status" value="1"/>
</dbReference>
<feature type="domain" description="CSC1/OSCA1-like cytosolic" evidence="10">
    <location>
        <begin position="230"/>
        <end position="412"/>
    </location>
</feature>
<evidence type="ECO:0000256" key="1">
    <source>
        <dbReference type="ARBA" id="ARBA00004141"/>
    </source>
</evidence>
<evidence type="ECO:0000256" key="3">
    <source>
        <dbReference type="ARBA" id="ARBA00022448"/>
    </source>
</evidence>
<dbReference type="InterPro" id="IPR003864">
    <property type="entry name" value="CSC1/OSCA1-like_7TM"/>
</dbReference>
<dbReference type="GeneID" id="62195947"/>
<dbReference type="OrthoDB" id="1076608at2759"/>
<feature type="transmembrane region" description="Helical" evidence="7">
    <location>
        <begin position="36"/>
        <end position="57"/>
    </location>
</feature>
<feature type="transmembrane region" description="Helical" evidence="7">
    <location>
        <begin position="712"/>
        <end position="733"/>
    </location>
</feature>
<feature type="transmembrane region" description="Helical" evidence="7">
    <location>
        <begin position="476"/>
        <end position="501"/>
    </location>
</feature>
<dbReference type="RefSeq" id="XP_038778761.1">
    <property type="nucleotide sequence ID" value="XM_038922833.1"/>
</dbReference>
<evidence type="ECO:0000313" key="12">
    <source>
        <dbReference type="Proteomes" id="UP000662931"/>
    </source>
</evidence>
<keyword evidence="4 7" id="KW-0812">Transmembrane</keyword>
<dbReference type="InterPro" id="IPR027815">
    <property type="entry name" value="CSC1/OSCA1-like_cyt"/>
</dbReference>
<dbReference type="PANTHER" id="PTHR13018:SF20">
    <property type="entry name" value="SPORULATION-SPECIFIC PROTEIN 75"/>
    <property type="match status" value="1"/>
</dbReference>
<dbReference type="InterPro" id="IPR045122">
    <property type="entry name" value="Csc1-like"/>
</dbReference>
<keyword evidence="5 7" id="KW-1133">Transmembrane helix</keyword>
<gene>
    <name evidence="11" type="ORF">FOA43_002546</name>
</gene>
<dbReference type="InterPro" id="IPR032880">
    <property type="entry name" value="CSC1/OSCA1-like_N"/>
</dbReference>
<keyword evidence="6 7" id="KW-0472">Membrane</keyword>
<dbReference type="GO" id="GO:0005886">
    <property type="term" value="C:plasma membrane"/>
    <property type="evidence" value="ECO:0007669"/>
    <property type="project" value="TreeGrafter"/>
</dbReference>
<comment type="subcellular location">
    <subcellularLocation>
        <location evidence="1">Membrane</location>
        <topology evidence="1">Multi-pass membrane protein</topology>
    </subcellularLocation>
</comment>